<sequence length="687" mass="78407">MRDGRALTVRPHTLIALYAEDTTVSSSKSPASLCKHLQQRYLDALVVRCRDWKVTINAMKSKVILILEKRVLFLVPLTFNGMKIPSSTKNFPGGLTLDYVVEKVVAASKALYPLLCGKSLLTVRSTLKPLQSPYRPRGMKFLLEVFNIINDIHQNVNKQLLLSSLFLQDWFLSPQVYLKRPPRNHEGYRLDRILARKAEGGVKVHVLLYKNVELALTIDSLYSKETLKALHPNISVLRSPDHPPDGVWLWAHHEKICVVDQSIAFIGGMDLCFGRYDTHEHGKDYSNPLIRDFYDLSKWDMDSLDRWTQPRLPWHDLAICLIGQSSRDIARHFIQRYNHVKTQKYKYDEAVPYLLPKLDFAVESAASLLEGIPAIRSDFPIKNFTCATVQVLRSCGPWSCGIDTEKSIQSAYLRLIEHAKHFIYIENQFFISCGGDVQNLVANAIVERVKRAAENNERFRVFILLPLIPAFEGEIGMGTASTTIIMHWQYASLTRGKSSLMGRLDALVGDSSKYIAVNCLRRWDVLYDALIENQIYIHSKLMIVDDEKAICGSANINDRSLLGNRDSEIAAIIEKLFAEHLGFSDDVCIDCVSDDFYNIWNKISGENTTIYDNVFRSIPNNHIKTWTDVSTSIIKHSDVAITFKFSRKQLEKIRGNLVDFPKSFLEKENLLPRPDSAEYYLPVRTFT</sequence>
<feature type="domain" description="PLD phosphodiesterase" evidence="7">
    <location>
        <begin position="248"/>
        <end position="275"/>
    </location>
</feature>
<evidence type="ECO:0000256" key="4">
    <source>
        <dbReference type="ARBA" id="ARBA00022801"/>
    </source>
</evidence>
<keyword evidence="9" id="KW-1185">Reference proteome</keyword>
<dbReference type="SMART" id="SM00155">
    <property type="entry name" value="PLDc"/>
    <property type="match status" value="2"/>
</dbReference>
<keyword evidence="4" id="KW-0378">Hydrolase</keyword>
<dbReference type="GO" id="GO:0004630">
    <property type="term" value="F:phospholipase D activity"/>
    <property type="evidence" value="ECO:0007669"/>
    <property type="project" value="UniProtKB-EC"/>
</dbReference>
<dbReference type="PANTHER" id="PTHR18896">
    <property type="entry name" value="PHOSPHOLIPASE D"/>
    <property type="match status" value="1"/>
</dbReference>
<name>A0AA38HGR5_9CUCU</name>
<dbReference type="PANTHER" id="PTHR18896:SF76">
    <property type="entry name" value="PHOSPHOLIPASE"/>
    <property type="match status" value="1"/>
</dbReference>
<evidence type="ECO:0000313" key="9">
    <source>
        <dbReference type="Proteomes" id="UP001168821"/>
    </source>
</evidence>
<evidence type="ECO:0000256" key="1">
    <source>
        <dbReference type="ARBA" id="ARBA00000798"/>
    </source>
</evidence>
<dbReference type="InterPro" id="IPR025202">
    <property type="entry name" value="PLD-like_dom"/>
</dbReference>
<evidence type="ECO:0000256" key="6">
    <source>
        <dbReference type="ARBA" id="ARBA00023098"/>
    </source>
</evidence>
<accession>A0AA38HGR5</accession>
<keyword evidence="3" id="KW-0677">Repeat</keyword>
<keyword evidence="6" id="KW-0443">Lipid metabolism</keyword>
<comment type="catalytic activity">
    <reaction evidence="1">
        <text>a 1,2-diacyl-sn-glycero-3-phosphocholine + H2O = a 1,2-diacyl-sn-glycero-3-phosphate + choline + H(+)</text>
        <dbReference type="Rhea" id="RHEA:14445"/>
        <dbReference type="ChEBI" id="CHEBI:15354"/>
        <dbReference type="ChEBI" id="CHEBI:15377"/>
        <dbReference type="ChEBI" id="CHEBI:15378"/>
        <dbReference type="ChEBI" id="CHEBI:57643"/>
        <dbReference type="ChEBI" id="CHEBI:58608"/>
        <dbReference type="EC" id="3.1.4.4"/>
    </reaction>
</comment>
<dbReference type="PROSITE" id="PS50035">
    <property type="entry name" value="PLD"/>
    <property type="match status" value="2"/>
</dbReference>
<comment type="caution">
    <text evidence="8">The sequence shown here is derived from an EMBL/GenBank/DDBJ whole genome shotgun (WGS) entry which is preliminary data.</text>
</comment>
<evidence type="ECO:0000256" key="3">
    <source>
        <dbReference type="ARBA" id="ARBA00022737"/>
    </source>
</evidence>
<keyword evidence="5" id="KW-0442">Lipid degradation</keyword>
<evidence type="ECO:0000256" key="2">
    <source>
        <dbReference type="ARBA" id="ARBA00012027"/>
    </source>
</evidence>
<reference evidence="8" key="1">
    <citation type="journal article" date="2023" name="G3 (Bethesda)">
        <title>Whole genome assemblies of Zophobas morio and Tenebrio molitor.</title>
        <authorList>
            <person name="Kaur S."/>
            <person name="Stinson S.A."/>
            <person name="diCenzo G.C."/>
        </authorList>
    </citation>
    <scope>NUCLEOTIDE SEQUENCE</scope>
    <source>
        <strain evidence="8">QUZm001</strain>
    </source>
</reference>
<dbReference type="Pfam" id="PF13091">
    <property type="entry name" value="PLDc_2"/>
    <property type="match status" value="1"/>
</dbReference>
<feature type="domain" description="PLD phosphodiesterase" evidence="7">
    <location>
        <begin position="533"/>
        <end position="560"/>
    </location>
</feature>
<proteinExistence type="predicted"/>
<evidence type="ECO:0000256" key="5">
    <source>
        <dbReference type="ARBA" id="ARBA00022963"/>
    </source>
</evidence>
<dbReference type="AlphaFoldDB" id="A0AA38HGR5"/>
<gene>
    <name evidence="8" type="ORF">Zmor_011966</name>
</gene>
<dbReference type="EC" id="3.1.4.4" evidence="2"/>
<dbReference type="SUPFAM" id="SSF56024">
    <property type="entry name" value="Phospholipase D/nuclease"/>
    <property type="match status" value="2"/>
</dbReference>
<evidence type="ECO:0000259" key="7">
    <source>
        <dbReference type="PROSITE" id="PS50035"/>
    </source>
</evidence>
<dbReference type="InterPro" id="IPR015679">
    <property type="entry name" value="PLipase_D_fam"/>
</dbReference>
<dbReference type="Gene3D" id="3.30.870.10">
    <property type="entry name" value="Endonuclease Chain A"/>
    <property type="match status" value="2"/>
</dbReference>
<dbReference type="EMBL" id="JALNTZ010003683">
    <property type="protein sequence ID" value="KAJ3616250.1"/>
    <property type="molecule type" value="Genomic_DNA"/>
</dbReference>
<dbReference type="Proteomes" id="UP001168821">
    <property type="component" value="Unassembled WGS sequence"/>
</dbReference>
<organism evidence="8 9">
    <name type="scientific">Zophobas morio</name>
    <dbReference type="NCBI Taxonomy" id="2755281"/>
    <lineage>
        <taxon>Eukaryota</taxon>
        <taxon>Metazoa</taxon>
        <taxon>Ecdysozoa</taxon>
        <taxon>Arthropoda</taxon>
        <taxon>Hexapoda</taxon>
        <taxon>Insecta</taxon>
        <taxon>Pterygota</taxon>
        <taxon>Neoptera</taxon>
        <taxon>Endopterygota</taxon>
        <taxon>Coleoptera</taxon>
        <taxon>Polyphaga</taxon>
        <taxon>Cucujiformia</taxon>
        <taxon>Tenebrionidae</taxon>
        <taxon>Zophobas</taxon>
    </lineage>
</organism>
<dbReference type="CDD" id="cd09141">
    <property type="entry name" value="PLDc_vPLD1_2_yPLD_like_2"/>
    <property type="match status" value="1"/>
</dbReference>
<dbReference type="GO" id="GO:0009395">
    <property type="term" value="P:phospholipid catabolic process"/>
    <property type="evidence" value="ECO:0007669"/>
    <property type="project" value="TreeGrafter"/>
</dbReference>
<protein>
    <recommendedName>
        <fullName evidence="2">phospholipase D</fullName>
        <ecNumber evidence="2">3.1.4.4</ecNumber>
    </recommendedName>
</protein>
<dbReference type="InterPro" id="IPR001736">
    <property type="entry name" value="PLipase_D/transphosphatidylase"/>
</dbReference>
<evidence type="ECO:0000313" key="8">
    <source>
        <dbReference type="EMBL" id="KAJ3616250.1"/>
    </source>
</evidence>
<dbReference type="Pfam" id="PF00614">
    <property type="entry name" value="PLDc"/>
    <property type="match status" value="1"/>
</dbReference>